<evidence type="ECO:0000256" key="2">
    <source>
        <dbReference type="SAM" id="Phobius"/>
    </source>
</evidence>
<dbReference type="Proteomes" id="UP000191500">
    <property type="component" value="Unassembled WGS sequence"/>
</dbReference>
<feature type="transmembrane region" description="Helical" evidence="2">
    <location>
        <begin position="41"/>
        <end position="64"/>
    </location>
</feature>
<proteinExistence type="predicted"/>
<dbReference type="PANTHER" id="PTHR37849:SF1">
    <property type="entry name" value="YALI0E11605P"/>
    <property type="match status" value="1"/>
</dbReference>
<sequence>MPVGTKIFLPLRGRIGIRSFSSSRARWESAVPLPSSKPVGAFRGGVFGFLTGSVAAGASVYWYILAEYRLANEMLSDDIAALQMATIKLQSYITELESKPAILYSLQLPNSAANKTNNAQSPLNPRAIIHFRITTRPSQHRKTKMFRVELVSDTSTATPGWSYAPTRGFDPTQAMAPTLGRKRGIRDAGKGGDISSRQANAIARHIAELDRENQRDVSIPAPVKQAREAGARGTRAKTTSNVRRILQSQKTFRNHLDDEEAAISSGSGGVAGMQGAGGANIIAAKGGKAAARSSTPASTAGVKRSSAAMAGVRTGASTPAQETTDGETDADDEPSRKPKLIKSEYDNDPLLRSGFWRRRRFLIMRRVRSRRRRGGQGGTFVVCVDIGGRFGVRIVI</sequence>
<protein>
    <submittedName>
        <fullName evidence="3">Uncharacterized protein</fullName>
    </submittedName>
</protein>
<feature type="compositionally biased region" description="Basic and acidic residues" evidence="1">
    <location>
        <begin position="333"/>
        <end position="344"/>
    </location>
</feature>
<accession>A0A1V6V8M0</accession>
<evidence type="ECO:0000256" key="1">
    <source>
        <dbReference type="SAM" id="MobiDB-lite"/>
    </source>
</evidence>
<keyword evidence="2" id="KW-1133">Transmembrane helix</keyword>
<comment type="caution">
    <text evidence="3">The sequence shown here is derived from an EMBL/GenBank/DDBJ whole genome shotgun (WGS) entry which is preliminary data.</text>
</comment>
<keyword evidence="4" id="KW-1185">Reference proteome</keyword>
<keyword evidence="2" id="KW-0472">Membrane</keyword>
<dbReference type="PANTHER" id="PTHR37849">
    <property type="entry name" value="YALI0E11605P"/>
    <property type="match status" value="1"/>
</dbReference>
<name>A0A1V6V8M0_9EURO</name>
<dbReference type="STRING" id="36646.A0A1V6V8M0"/>
<reference evidence="4" key="1">
    <citation type="journal article" date="2017" name="Nat. Microbiol.">
        <title>Global analysis of biosynthetic gene clusters reveals vast potential of secondary metabolite production in Penicillium species.</title>
        <authorList>
            <person name="Nielsen J.C."/>
            <person name="Grijseels S."/>
            <person name="Prigent S."/>
            <person name="Ji B."/>
            <person name="Dainat J."/>
            <person name="Nielsen K.F."/>
            <person name="Frisvad J.C."/>
            <person name="Workman M."/>
            <person name="Nielsen J."/>
        </authorList>
    </citation>
    <scope>NUCLEOTIDE SEQUENCE [LARGE SCALE GENOMIC DNA]</scope>
    <source>
        <strain evidence="4">IBT 31321</strain>
    </source>
</reference>
<evidence type="ECO:0000313" key="3">
    <source>
        <dbReference type="EMBL" id="OQE47034.1"/>
    </source>
</evidence>
<dbReference type="EMBL" id="MDDG01000001">
    <property type="protein sequence ID" value="OQE47034.1"/>
    <property type="molecule type" value="Genomic_DNA"/>
</dbReference>
<evidence type="ECO:0000313" key="4">
    <source>
        <dbReference type="Proteomes" id="UP000191500"/>
    </source>
</evidence>
<feature type="compositionally biased region" description="Low complexity" evidence="1">
    <location>
        <begin position="290"/>
        <end position="300"/>
    </location>
</feature>
<keyword evidence="2" id="KW-0812">Transmembrane</keyword>
<dbReference type="AlphaFoldDB" id="A0A1V6V8M0"/>
<feature type="region of interest" description="Disordered" evidence="1">
    <location>
        <begin position="290"/>
        <end position="344"/>
    </location>
</feature>
<organism evidence="3 4">
    <name type="scientific">Penicillium coprophilum</name>
    <dbReference type="NCBI Taxonomy" id="36646"/>
    <lineage>
        <taxon>Eukaryota</taxon>
        <taxon>Fungi</taxon>
        <taxon>Dikarya</taxon>
        <taxon>Ascomycota</taxon>
        <taxon>Pezizomycotina</taxon>
        <taxon>Eurotiomycetes</taxon>
        <taxon>Eurotiomycetidae</taxon>
        <taxon>Eurotiales</taxon>
        <taxon>Aspergillaceae</taxon>
        <taxon>Penicillium</taxon>
    </lineage>
</organism>
<gene>
    <name evidence="3" type="ORF">PENCOP_c001G06847</name>
</gene>